<organism evidence="2 3">
    <name type="scientific">Thermocladium modestius</name>
    <dbReference type="NCBI Taxonomy" id="62609"/>
    <lineage>
        <taxon>Archaea</taxon>
        <taxon>Thermoproteota</taxon>
        <taxon>Thermoprotei</taxon>
        <taxon>Thermoproteales</taxon>
        <taxon>Thermoproteaceae</taxon>
        <taxon>Thermocladium</taxon>
    </lineage>
</organism>
<reference evidence="2" key="2">
    <citation type="submission" date="2020-09" db="EMBL/GenBank/DDBJ databases">
        <authorList>
            <person name="Sun Q."/>
            <person name="Ohkuma M."/>
        </authorList>
    </citation>
    <scope>NUCLEOTIDE SEQUENCE</scope>
    <source>
        <strain evidence="2">JCM 10088</strain>
    </source>
</reference>
<evidence type="ECO:0000313" key="2">
    <source>
        <dbReference type="EMBL" id="GGP20294.1"/>
    </source>
</evidence>
<keyword evidence="1" id="KW-1133">Transmembrane helix</keyword>
<dbReference type="Proteomes" id="UP000610960">
    <property type="component" value="Unassembled WGS sequence"/>
</dbReference>
<gene>
    <name evidence="2" type="ORF">GCM10007981_07790</name>
</gene>
<dbReference type="RefSeq" id="WP_188596132.1">
    <property type="nucleotide sequence ID" value="NZ_BMNL01000002.1"/>
</dbReference>
<reference evidence="2" key="1">
    <citation type="journal article" date="2014" name="Int. J. Syst. Evol. Microbiol.">
        <title>Complete genome sequence of Corynebacterium casei LMG S-19264T (=DSM 44701T), isolated from a smear-ripened cheese.</title>
        <authorList>
            <consortium name="US DOE Joint Genome Institute (JGI-PGF)"/>
            <person name="Walter F."/>
            <person name="Albersmeier A."/>
            <person name="Kalinowski J."/>
            <person name="Ruckert C."/>
        </authorList>
    </citation>
    <scope>NUCLEOTIDE SEQUENCE</scope>
    <source>
        <strain evidence="2">JCM 10088</strain>
    </source>
</reference>
<keyword evidence="1" id="KW-0472">Membrane</keyword>
<accession>A0A830GVC1</accession>
<keyword evidence="1" id="KW-0812">Transmembrane</keyword>
<dbReference type="Pfam" id="PF05317">
    <property type="entry name" value="Thermopsin"/>
    <property type="match status" value="1"/>
</dbReference>
<proteinExistence type="predicted"/>
<feature type="transmembrane region" description="Helical" evidence="1">
    <location>
        <begin position="750"/>
        <end position="767"/>
    </location>
</feature>
<dbReference type="InterPro" id="IPR007981">
    <property type="entry name" value="Peptidase_A5"/>
</dbReference>
<name>A0A830GVC1_9CREN</name>
<dbReference type="EMBL" id="BMNL01000002">
    <property type="protein sequence ID" value="GGP20294.1"/>
    <property type="molecule type" value="Genomic_DNA"/>
</dbReference>
<protein>
    <submittedName>
        <fullName evidence="2">Thermopsin</fullName>
    </submittedName>
</protein>
<comment type="caution">
    <text evidence="2">The sequence shown here is derived from an EMBL/GenBank/DDBJ whole genome shotgun (WGS) entry which is preliminary data.</text>
</comment>
<evidence type="ECO:0000256" key="1">
    <source>
        <dbReference type="SAM" id="Phobius"/>
    </source>
</evidence>
<evidence type="ECO:0000313" key="3">
    <source>
        <dbReference type="Proteomes" id="UP000610960"/>
    </source>
</evidence>
<dbReference type="OrthoDB" id="34640at2157"/>
<keyword evidence="3" id="KW-1185">Reference proteome</keyword>
<dbReference type="AlphaFoldDB" id="A0A830GVC1"/>
<sequence>MIKAIIIASIMALAVATLIHASQAVIGAGTSLPINISDYWDGYELWFNISSNTTIEAYIVNQTQFGEGKWGKPYIGVNLSGSREIGPGNWYLIIENPGNSSAAILYSYGTIPVNPFLSYINPPAPLGLADYGILNESGTLIPYEELANGAVGEASIYSIYVNESKPMGAAPPHAASLQLNVVLAVNSTNGKEYDYWLQNVIAIDTSSMTYYAIDNIWNLTGSGGLSNDTVRGMGTVLSSSSIGNYYAFPYLNQSYSLPFHVRLITWIQRGNDSVMVHFAYGVENNLTTYDNVTIAVPNISSAAIEVNGYRLVGSGPSYYDAELVIVGDGNASEAVLGDINASLRLLYIVNGTYEEPKSIYAFGSDTAETSYGANIHYADGGVTLVPGAAKLGIPFIVRLTLLGQDIPNATVDEGVGEIVNASALVGGGSPPYTYYLFLNGSIAERYATTYAAHSFQLNTGGLAIGKYNYEITVMDSRGSTIKTSSGVIDVVPDPLFRHSISTSETDAGQTIYLNLSGTAGEPPYTFYVMNNGSLAGQITAANEVTYPLEAIEPGIHVIEVIMHDRGGYAVNWTTDLKVNPDPTLSTSINASNIDYGESISVIANGYNGTPPYEVSAFLDGSLINISQPILPGAGQHNLTIVLTDSAGYSVEREIELIVNPDPTVNVSITPISNFVLDDYAVKGTATAMGGVPPYKVEWLMNGRVIGTGSEIIANFTDMGINNLTLIVEDSTGYRLARSFLIDYGYDAPRIAALVGIGILVLAISMLLRRRGK</sequence>